<dbReference type="AlphaFoldDB" id="A0A4Y7T4C5"/>
<dbReference type="EMBL" id="QPFP01000029">
    <property type="protein sequence ID" value="TEB29026.1"/>
    <property type="molecule type" value="Genomic_DNA"/>
</dbReference>
<reference evidence="1 2" key="1">
    <citation type="journal article" date="2019" name="Nat. Ecol. Evol.">
        <title>Megaphylogeny resolves global patterns of mushroom evolution.</title>
        <authorList>
            <person name="Varga T."/>
            <person name="Krizsan K."/>
            <person name="Foldi C."/>
            <person name="Dima B."/>
            <person name="Sanchez-Garcia M."/>
            <person name="Sanchez-Ramirez S."/>
            <person name="Szollosi G.J."/>
            <person name="Szarkandi J.G."/>
            <person name="Papp V."/>
            <person name="Albert L."/>
            <person name="Andreopoulos W."/>
            <person name="Angelini C."/>
            <person name="Antonin V."/>
            <person name="Barry K.W."/>
            <person name="Bougher N.L."/>
            <person name="Buchanan P."/>
            <person name="Buyck B."/>
            <person name="Bense V."/>
            <person name="Catcheside P."/>
            <person name="Chovatia M."/>
            <person name="Cooper J."/>
            <person name="Damon W."/>
            <person name="Desjardin D."/>
            <person name="Finy P."/>
            <person name="Geml J."/>
            <person name="Haridas S."/>
            <person name="Hughes K."/>
            <person name="Justo A."/>
            <person name="Karasinski D."/>
            <person name="Kautmanova I."/>
            <person name="Kiss B."/>
            <person name="Kocsube S."/>
            <person name="Kotiranta H."/>
            <person name="LaButti K.M."/>
            <person name="Lechner B.E."/>
            <person name="Liimatainen K."/>
            <person name="Lipzen A."/>
            <person name="Lukacs Z."/>
            <person name="Mihaltcheva S."/>
            <person name="Morgado L.N."/>
            <person name="Niskanen T."/>
            <person name="Noordeloos M.E."/>
            <person name="Ohm R.A."/>
            <person name="Ortiz-Santana B."/>
            <person name="Ovrebo C."/>
            <person name="Racz N."/>
            <person name="Riley R."/>
            <person name="Savchenko A."/>
            <person name="Shiryaev A."/>
            <person name="Soop K."/>
            <person name="Spirin V."/>
            <person name="Szebenyi C."/>
            <person name="Tomsovsky M."/>
            <person name="Tulloss R.E."/>
            <person name="Uehling J."/>
            <person name="Grigoriev I.V."/>
            <person name="Vagvolgyi C."/>
            <person name="Papp T."/>
            <person name="Martin F.M."/>
            <person name="Miettinen O."/>
            <person name="Hibbett D.S."/>
            <person name="Nagy L.G."/>
        </authorList>
    </citation>
    <scope>NUCLEOTIDE SEQUENCE [LARGE SCALE GENOMIC DNA]</scope>
    <source>
        <strain evidence="1 2">FP101781</strain>
    </source>
</reference>
<organism evidence="1 2">
    <name type="scientific">Coprinellus micaceus</name>
    <name type="common">Glistening ink-cap mushroom</name>
    <name type="synonym">Coprinus micaceus</name>
    <dbReference type="NCBI Taxonomy" id="71717"/>
    <lineage>
        <taxon>Eukaryota</taxon>
        <taxon>Fungi</taxon>
        <taxon>Dikarya</taxon>
        <taxon>Basidiomycota</taxon>
        <taxon>Agaricomycotina</taxon>
        <taxon>Agaricomycetes</taxon>
        <taxon>Agaricomycetidae</taxon>
        <taxon>Agaricales</taxon>
        <taxon>Agaricineae</taxon>
        <taxon>Psathyrellaceae</taxon>
        <taxon>Coprinellus</taxon>
    </lineage>
</organism>
<proteinExistence type="predicted"/>
<accession>A0A4Y7T4C5</accession>
<protein>
    <submittedName>
        <fullName evidence="1">Uncharacterized protein</fullName>
    </submittedName>
</protein>
<gene>
    <name evidence="1" type="ORF">FA13DRAFT_685774</name>
</gene>
<dbReference type="Proteomes" id="UP000298030">
    <property type="component" value="Unassembled WGS sequence"/>
</dbReference>
<name>A0A4Y7T4C5_COPMI</name>
<dbReference type="STRING" id="71717.A0A4Y7T4C5"/>
<evidence type="ECO:0000313" key="1">
    <source>
        <dbReference type="EMBL" id="TEB29026.1"/>
    </source>
</evidence>
<evidence type="ECO:0000313" key="2">
    <source>
        <dbReference type="Proteomes" id="UP000298030"/>
    </source>
</evidence>
<sequence>MPTRTPRTPWPRLEHALTPPSPLENAVATLIGVMHVPLAPICALRMRAAADRLERELYGTRQREGATITARIIKTYPWFGRAGIRFLTEKRSPAAHQAMIDHLSNCRCPQSDVMTALHTPTFPRDRQQGSEPETGPPHLFVMDAVETVCTVLSLALREMTQGKYRIQRIDATPNTQPWPHSPEDLLPFGCDASIEGLIFGPPSPAVGLYSFSPWA</sequence>
<comment type="caution">
    <text evidence="1">The sequence shown here is derived from an EMBL/GenBank/DDBJ whole genome shotgun (WGS) entry which is preliminary data.</text>
</comment>
<keyword evidence="2" id="KW-1185">Reference proteome</keyword>